<dbReference type="Gramene" id="ONIVA08G14720.4">
    <property type="protein sequence ID" value="ONIVA08G14720.4"/>
    <property type="gene ID" value="ONIVA08G14720"/>
</dbReference>
<feature type="region of interest" description="Disordered" evidence="1">
    <location>
        <begin position="1"/>
        <end position="80"/>
    </location>
</feature>
<dbReference type="HOGENOM" id="CLU_2593914_0_0_1"/>
<accession>A0A0E0IBI9</accession>
<evidence type="ECO:0000256" key="1">
    <source>
        <dbReference type="SAM" id="MobiDB-lite"/>
    </source>
</evidence>
<protein>
    <submittedName>
        <fullName evidence="2">Aminopeptidase</fullName>
    </submittedName>
</protein>
<dbReference type="AlphaFoldDB" id="A0A0E0IBI9"/>
<dbReference type="EnsemblPlants" id="ONIVA08G14720.4">
    <property type="protein sequence ID" value="ONIVA08G14720.4"/>
    <property type="gene ID" value="ONIVA08G14720"/>
</dbReference>
<reference evidence="2" key="1">
    <citation type="submission" date="2015-04" db="UniProtKB">
        <authorList>
            <consortium name="EnsemblPlants"/>
        </authorList>
    </citation>
    <scope>IDENTIFICATION</scope>
    <source>
        <strain evidence="2">SL10</strain>
    </source>
</reference>
<reference evidence="2" key="2">
    <citation type="submission" date="2018-04" db="EMBL/GenBank/DDBJ databases">
        <title>OnivRS2 (Oryza nivara Reference Sequence Version 2).</title>
        <authorList>
            <person name="Zhang J."/>
            <person name="Kudrna D."/>
            <person name="Lee S."/>
            <person name="Talag J."/>
            <person name="Rajasekar S."/>
            <person name="Welchert J."/>
            <person name="Hsing Y.-I."/>
            <person name="Wing R.A."/>
        </authorList>
    </citation>
    <scope>NUCLEOTIDE SEQUENCE [LARGE SCALE GENOMIC DNA]</scope>
    <source>
        <strain evidence="2">SL10</strain>
    </source>
</reference>
<evidence type="ECO:0000313" key="2">
    <source>
        <dbReference type="EnsemblPlants" id="ONIVA08G14720.4"/>
    </source>
</evidence>
<name>A0A0E0IBI9_ORYNI</name>
<sequence length="80" mass="8415">MEDPATGEEEGGVPDLQEQHVRMIKELNQQDAMDAGPEPAEGAVGGGLQPRTRATSGNIPGAEVVAAERRAKAQQQPRPS</sequence>
<keyword evidence="3" id="KW-1185">Reference proteome</keyword>
<organism evidence="2">
    <name type="scientific">Oryza nivara</name>
    <name type="common">Indian wild rice</name>
    <name type="synonym">Oryza sativa f. spontanea</name>
    <dbReference type="NCBI Taxonomy" id="4536"/>
    <lineage>
        <taxon>Eukaryota</taxon>
        <taxon>Viridiplantae</taxon>
        <taxon>Streptophyta</taxon>
        <taxon>Embryophyta</taxon>
        <taxon>Tracheophyta</taxon>
        <taxon>Spermatophyta</taxon>
        <taxon>Magnoliopsida</taxon>
        <taxon>Liliopsida</taxon>
        <taxon>Poales</taxon>
        <taxon>Poaceae</taxon>
        <taxon>BOP clade</taxon>
        <taxon>Oryzoideae</taxon>
        <taxon>Oryzeae</taxon>
        <taxon>Oryzinae</taxon>
        <taxon>Oryza</taxon>
    </lineage>
</organism>
<evidence type="ECO:0000313" key="3">
    <source>
        <dbReference type="Proteomes" id="UP000006591"/>
    </source>
</evidence>
<dbReference type="Proteomes" id="UP000006591">
    <property type="component" value="Chromosome 8"/>
</dbReference>
<proteinExistence type="predicted"/>
<feature type="compositionally biased region" description="Acidic residues" evidence="1">
    <location>
        <begin position="1"/>
        <end position="12"/>
    </location>
</feature>